<dbReference type="InterPro" id="IPR018495">
    <property type="entry name" value="Succ_DH_cyt_bsu_CS"/>
</dbReference>
<keyword evidence="10 13" id="KW-0472">Membrane</keyword>
<evidence type="ECO:0000256" key="12">
    <source>
        <dbReference type="PIRSR" id="PIRSR000178-1"/>
    </source>
</evidence>
<comment type="subunit">
    <text evidence="11">Part of an enzyme complex containing four subunits: a flavoprotein, an iron-sulfur protein, plus two membrane-anchoring proteins, SdhC and SdhD. The complex can form homotrimers.</text>
</comment>
<dbReference type="Gene3D" id="1.20.1300.10">
    <property type="entry name" value="Fumarate reductase/succinate dehydrogenase, transmembrane subunit"/>
    <property type="match status" value="1"/>
</dbReference>
<dbReference type="PIRSF" id="PIRSF000178">
    <property type="entry name" value="SDH_cyt_b560"/>
    <property type="match status" value="1"/>
</dbReference>
<dbReference type="GO" id="GO:0016020">
    <property type="term" value="C:membrane"/>
    <property type="evidence" value="ECO:0007669"/>
    <property type="project" value="UniProtKB-SubCell"/>
</dbReference>
<dbReference type="Pfam" id="PF01127">
    <property type="entry name" value="Sdh_cyt"/>
    <property type="match status" value="1"/>
</dbReference>
<feature type="transmembrane region" description="Helical" evidence="13">
    <location>
        <begin position="65"/>
        <end position="87"/>
    </location>
</feature>
<dbReference type="InterPro" id="IPR000701">
    <property type="entry name" value="SuccDH_FuR_B_TM-su"/>
</dbReference>
<evidence type="ECO:0000313" key="14">
    <source>
        <dbReference type="EMBL" id="RLK50299.1"/>
    </source>
</evidence>
<dbReference type="PANTHER" id="PTHR10978:SF5">
    <property type="entry name" value="SUCCINATE DEHYDROGENASE CYTOCHROME B560 SUBUNIT, MITOCHONDRIAL"/>
    <property type="match status" value="1"/>
</dbReference>
<reference evidence="14 15" key="1">
    <citation type="submission" date="2018-10" db="EMBL/GenBank/DDBJ databases">
        <title>Genomic Encyclopedia of Type Strains, Phase IV (KMG-IV): sequencing the most valuable type-strain genomes for metagenomic binning, comparative biology and taxonomic classification.</title>
        <authorList>
            <person name="Goeker M."/>
        </authorList>
    </citation>
    <scope>NUCLEOTIDE SEQUENCE [LARGE SCALE GENOMIC DNA]</scope>
    <source>
        <strain evidence="14 15">DSM 12769</strain>
    </source>
</reference>
<comment type="cofactor">
    <cofactor evidence="12">
        <name>heme</name>
        <dbReference type="ChEBI" id="CHEBI:30413"/>
    </cofactor>
    <text evidence="12">The heme is bound between the two transmembrane subunits.</text>
</comment>
<keyword evidence="5 12" id="KW-0349">Heme</keyword>
<evidence type="ECO:0000256" key="1">
    <source>
        <dbReference type="ARBA" id="ARBA00004050"/>
    </source>
</evidence>
<keyword evidence="7 12" id="KW-0479">Metal-binding</keyword>
<keyword evidence="8 13" id="KW-1133">Transmembrane helix</keyword>
<dbReference type="PANTHER" id="PTHR10978">
    <property type="entry name" value="SUCCINATE DEHYDROGENASE CYTOCHROME B560 SUBUNIT"/>
    <property type="match status" value="1"/>
</dbReference>
<protein>
    <recommendedName>
        <fullName evidence="4">Succinate dehydrogenase cytochrome b556 subunit</fullName>
    </recommendedName>
</protein>
<evidence type="ECO:0000256" key="8">
    <source>
        <dbReference type="ARBA" id="ARBA00022989"/>
    </source>
</evidence>
<feature type="transmembrane region" description="Helical" evidence="13">
    <location>
        <begin position="25"/>
        <end position="45"/>
    </location>
</feature>
<dbReference type="GO" id="GO:0046872">
    <property type="term" value="F:metal ion binding"/>
    <property type="evidence" value="ECO:0007669"/>
    <property type="project" value="UniProtKB-KW"/>
</dbReference>
<dbReference type="NCBIfam" id="TIGR02970">
    <property type="entry name" value="succ_dehyd_cytB"/>
    <property type="match status" value="1"/>
</dbReference>
<dbReference type="InterPro" id="IPR014314">
    <property type="entry name" value="Succ_DH_cytb556"/>
</dbReference>
<organism evidence="14 15">
    <name type="scientific">Alkalispirillum mobile</name>
    <dbReference type="NCBI Taxonomy" id="85925"/>
    <lineage>
        <taxon>Bacteria</taxon>
        <taxon>Pseudomonadati</taxon>
        <taxon>Pseudomonadota</taxon>
        <taxon>Gammaproteobacteria</taxon>
        <taxon>Chromatiales</taxon>
        <taxon>Ectothiorhodospiraceae</taxon>
        <taxon>Alkalispirillum</taxon>
    </lineage>
</organism>
<dbReference type="AlphaFoldDB" id="A0A498C5L5"/>
<proteinExistence type="inferred from homology"/>
<comment type="caution">
    <text evidence="14">The sequence shown here is derived from an EMBL/GenBank/DDBJ whole genome shotgun (WGS) entry which is preliminary data.</text>
</comment>
<accession>A0A498C5L5</accession>
<sequence length="130" mass="14027">MQTDNRPLSPHLQVYKPQLTMVMSISHRISGVVLSVGSLILVWWLSALAAGPDSFATANAVVGSFIGKVFMFLFTFALFYHLCNGIRHLAWDTGRGFDLDSVYKSGKLVLIAAAVLTVLVWVVGLSTGGA</sequence>
<dbReference type="EMBL" id="RCDA01000001">
    <property type="protein sequence ID" value="RLK50299.1"/>
    <property type="molecule type" value="Genomic_DNA"/>
</dbReference>
<evidence type="ECO:0000313" key="15">
    <source>
        <dbReference type="Proteomes" id="UP000275461"/>
    </source>
</evidence>
<keyword evidence="15" id="KW-1185">Reference proteome</keyword>
<evidence type="ECO:0000256" key="9">
    <source>
        <dbReference type="ARBA" id="ARBA00023004"/>
    </source>
</evidence>
<dbReference type="PROSITE" id="PS01001">
    <property type="entry name" value="SDH_CYT_2"/>
    <property type="match status" value="1"/>
</dbReference>
<evidence type="ECO:0000256" key="6">
    <source>
        <dbReference type="ARBA" id="ARBA00022692"/>
    </source>
</evidence>
<comment type="subcellular location">
    <subcellularLocation>
        <location evidence="2">Membrane</location>
        <topology evidence="2">Multi-pass membrane protein</topology>
    </subcellularLocation>
</comment>
<evidence type="ECO:0000256" key="3">
    <source>
        <dbReference type="ARBA" id="ARBA00007244"/>
    </source>
</evidence>
<gene>
    <name evidence="14" type="ORF">DFR31_0192</name>
</gene>
<dbReference type="PROSITE" id="PS01000">
    <property type="entry name" value="SDH_CYT_1"/>
    <property type="match status" value="1"/>
</dbReference>
<name>A0A498C5L5_9GAMM</name>
<dbReference type="GO" id="GO:0009055">
    <property type="term" value="F:electron transfer activity"/>
    <property type="evidence" value="ECO:0007669"/>
    <property type="project" value="InterPro"/>
</dbReference>
<dbReference type="CDD" id="cd03499">
    <property type="entry name" value="SQR_TypeC_SdhC"/>
    <property type="match status" value="1"/>
</dbReference>
<dbReference type="RefSeq" id="WP_121440799.1">
    <property type="nucleotide sequence ID" value="NZ_RCDA01000001.1"/>
</dbReference>
<dbReference type="InterPro" id="IPR034804">
    <property type="entry name" value="SQR/QFR_C/D"/>
</dbReference>
<comment type="function">
    <text evidence="1">Membrane-anchoring subunit of succinate dehydrogenase (SDH).</text>
</comment>
<feature type="transmembrane region" description="Helical" evidence="13">
    <location>
        <begin position="108"/>
        <end position="127"/>
    </location>
</feature>
<dbReference type="Proteomes" id="UP000275461">
    <property type="component" value="Unassembled WGS sequence"/>
</dbReference>
<keyword evidence="9 12" id="KW-0408">Iron</keyword>
<dbReference type="OrthoDB" id="9799441at2"/>
<evidence type="ECO:0000256" key="10">
    <source>
        <dbReference type="ARBA" id="ARBA00023136"/>
    </source>
</evidence>
<dbReference type="SUPFAM" id="SSF81343">
    <property type="entry name" value="Fumarate reductase respiratory complex transmembrane subunits"/>
    <property type="match status" value="1"/>
</dbReference>
<feature type="binding site" description="axial binding residue" evidence="12">
    <location>
        <position position="81"/>
    </location>
    <ligand>
        <name>heme</name>
        <dbReference type="ChEBI" id="CHEBI:30413"/>
        <note>ligand shared with second transmembrane subunit</note>
    </ligand>
    <ligandPart>
        <name>Fe</name>
        <dbReference type="ChEBI" id="CHEBI:18248"/>
    </ligandPart>
</feature>
<evidence type="ECO:0000256" key="5">
    <source>
        <dbReference type="ARBA" id="ARBA00022617"/>
    </source>
</evidence>
<evidence type="ECO:0000256" key="4">
    <source>
        <dbReference type="ARBA" id="ARBA00020076"/>
    </source>
</evidence>
<comment type="similarity">
    <text evidence="3">Belongs to the cytochrome b560 family.</text>
</comment>
<evidence type="ECO:0000256" key="11">
    <source>
        <dbReference type="ARBA" id="ARBA00025912"/>
    </source>
</evidence>
<evidence type="ECO:0000256" key="13">
    <source>
        <dbReference type="SAM" id="Phobius"/>
    </source>
</evidence>
<keyword evidence="6 13" id="KW-0812">Transmembrane</keyword>
<dbReference type="GO" id="GO:0006099">
    <property type="term" value="P:tricarboxylic acid cycle"/>
    <property type="evidence" value="ECO:0007669"/>
    <property type="project" value="InterPro"/>
</dbReference>
<evidence type="ECO:0000256" key="7">
    <source>
        <dbReference type="ARBA" id="ARBA00022723"/>
    </source>
</evidence>
<evidence type="ECO:0000256" key="2">
    <source>
        <dbReference type="ARBA" id="ARBA00004141"/>
    </source>
</evidence>